<reference evidence="1 2" key="1">
    <citation type="submission" date="2019-08" db="EMBL/GenBank/DDBJ databases">
        <title>A chromosome-level genome assembly, high-density linkage maps, and genome scans reveal the genomic architecture of hybrid incompatibilities underlying speciation via character displacement in darters (Percidae: Etheostominae).</title>
        <authorList>
            <person name="Moran R.L."/>
            <person name="Catchen J.M."/>
            <person name="Fuller R.C."/>
        </authorList>
    </citation>
    <scope>NUCLEOTIDE SEQUENCE [LARGE SCALE GENOMIC DNA]</scope>
    <source>
        <strain evidence="1">EspeVRDwgs_2016</strain>
        <tissue evidence="1">Muscle</tissue>
    </source>
</reference>
<organism evidence="1 2">
    <name type="scientific">Etheostoma spectabile</name>
    <name type="common">orangethroat darter</name>
    <dbReference type="NCBI Taxonomy" id="54343"/>
    <lineage>
        <taxon>Eukaryota</taxon>
        <taxon>Metazoa</taxon>
        <taxon>Chordata</taxon>
        <taxon>Craniata</taxon>
        <taxon>Vertebrata</taxon>
        <taxon>Euteleostomi</taxon>
        <taxon>Actinopterygii</taxon>
        <taxon>Neopterygii</taxon>
        <taxon>Teleostei</taxon>
        <taxon>Neoteleostei</taxon>
        <taxon>Acanthomorphata</taxon>
        <taxon>Eupercaria</taxon>
        <taxon>Perciformes</taxon>
        <taxon>Percoidei</taxon>
        <taxon>Percidae</taxon>
        <taxon>Etheostomatinae</taxon>
        <taxon>Etheostoma</taxon>
    </lineage>
</organism>
<keyword evidence="2" id="KW-1185">Reference proteome</keyword>
<dbReference type="AlphaFoldDB" id="A0A5J5D759"/>
<protein>
    <recommendedName>
        <fullName evidence="3">Ras-GEF domain-containing protein</fullName>
    </recommendedName>
</protein>
<proteinExistence type="predicted"/>
<gene>
    <name evidence="1" type="ORF">FQN60_012644</name>
</gene>
<dbReference type="Proteomes" id="UP000327493">
    <property type="component" value="Chromosome 9"/>
</dbReference>
<dbReference type="EMBL" id="VOFY01000009">
    <property type="protein sequence ID" value="KAA8589279.1"/>
    <property type="molecule type" value="Genomic_DNA"/>
</dbReference>
<sequence>KSSSSESLSDKGSSDLKKSFDAVVFDVLKVTPEEYAGQITLMDAPVFKAIQPEVSRSQLCRERRGVDSFIYVI</sequence>
<comment type="caution">
    <text evidence="1">The sequence shown here is derived from an EMBL/GenBank/DDBJ whole genome shotgun (WGS) entry which is preliminary data.</text>
</comment>
<evidence type="ECO:0000313" key="1">
    <source>
        <dbReference type="EMBL" id="KAA8589279.1"/>
    </source>
</evidence>
<feature type="non-terminal residue" evidence="1">
    <location>
        <position position="1"/>
    </location>
</feature>
<evidence type="ECO:0000313" key="2">
    <source>
        <dbReference type="Proteomes" id="UP000327493"/>
    </source>
</evidence>
<name>A0A5J5D759_9PERO</name>
<evidence type="ECO:0008006" key="3">
    <source>
        <dbReference type="Google" id="ProtNLM"/>
    </source>
</evidence>
<accession>A0A5J5D759</accession>